<keyword evidence="5" id="KW-0804">Transcription</keyword>
<dbReference type="Gene3D" id="1.10.10.10">
    <property type="entry name" value="Winged helix-like DNA-binding domain superfamily/Winged helix DNA-binding domain"/>
    <property type="match status" value="1"/>
</dbReference>
<dbReference type="Proteomes" id="UP000250257">
    <property type="component" value="Unassembled WGS sequence"/>
</dbReference>
<evidence type="ECO:0000313" key="10">
    <source>
        <dbReference type="EMBL" id="SQC69263.1"/>
    </source>
</evidence>
<accession>A0A2X3H916</accession>
<evidence type="ECO:0000256" key="3">
    <source>
        <dbReference type="ARBA" id="ARBA00023015"/>
    </source>
</evidence>
<dbReference type="SUPFAM" id="SSF46785">
    <property type="entry name" value="Winged helix' DNA-binding domain"/>
    <property type="match status" value="1"/>
</dbReference>
<evidence type="ECO:0000256" key="7">
    <source>
        <dbReference type="ARBA" id="ARBA00047188"/>
    </source>
</evidence>
<evidence type="ECO:0000256" key="5">
    <source>
        <dbReference type="ARBA" id="ARBA00023163"/>
    </source>
</evidence>
<dbReference type="GO" id="GO:0003700">
    <property type="term" value="F:DNA-binding transcription factor activity"/>
    <property type="evidence" value="ECO:0007669"/>
    <property type="project" value="InterPro"/>
</dbReference>
<dbReference type="GO" id="GO:0005737">
    <property type="term" value="C:cytoplasm"/>
    <property type="evidence" value="ECO:0007669"/>
    <property type="project" value="UniProtKB-SubCell"/>
</dbReference>
<dbReference type="InterPro" id="IPR036390">
    <property type="entry name" value="WH_DNA-bd_sf"/>
</dbReference>
<feature type="domain" description="HTH marR-type" evidence="9">
    <location>
        <begin position="9"/>
        <end position="146"/>
    </location>
</feature>
<evidence type="ECO:0000256" key="6">
    <source>
        <dbReference type="ARBA" id="ARBA00046337"/>
    </source>
</evidence>
<evidence type="ECO:0000313" key="11">
    <source>
        <dbReference type="Proteomes" id="UP000250257"/>
    </source>
</evidence>
<dbReference type="AlphaFoldDB" id="A0A2X3H916"/>
<keyword evidence="4" id="KW-0238">DNA-binding</keyword>
<evidence type="ECO:0000259" key="9">
    <source>
        <dbReference type="PROSITE" id="PS50995"/>
    </source>
</evidence>
<dbReference type="EMBL" id="UAWT01000014">
    <property type="protein sequence ID" value="SQC69263.1"/>
    <property type="molecule type" value="Genomic_DNA"/>
</dbReference>
<keyword evidence="3" id="KW-0805">Transcription regulation</keyword>
<comment type="similarity">
    <text evidence="6">Belongs to the SarZ family.</text>
</comment>
<dbReference type="FunFam" id="1.10.10.10:FF:000163">
    <property type="entry name" value="MarR family transcriptional regulator"/>
    <property type="match status" value="1"/>
</dbReference>
<evidence type="ECO:0000256" key="1">
    <source>
        <dbReference type="ARBA" id="ARBA00004496"/>
    </source>
</evidence>
<dbReference type="PANTHER" id="PTHR42756">
    <property type="entry name" value="TRANSCRIPTIONAL REGULATOR, MARR"/>
    <property type="match status" value="1"/>
</dbReference>
<reference evidence="10 11" key="1">
    <citation type="submission" date="2018-06" db="EMBL/GenBank/DDBJ databases">
        <authorList>
            <consortium name="Pathogen Informatics"/>
            <person name="Doyle S."/>
        </authorList>
    </citation>
    <scope>NUCLEOTIDE SEQUENCE [LARGE SCALE GENOMIC DNA]</scope>
    <source>
        <strain evidence="10 11">NCTC13940</strain>
    </source>
</reference>
<sequence length="151" mass="17705">METNHRLLDEQLCFSIYSAQRSFTKYYRKALTSFRLTYPQYIVLLSLWEQDGQSVMELGEHLDLDSGTLTPLLKRMEQDGLVIRKRKRTDERVVLISLTEKAIQLEEAVISEVNTCIQQLFSDVEGDTNLLAEMKRLNEILKNHLIKEEKR</sequence>
<dbReference type="InterPro" id="IPR055166">
    <property type="entry name" value="Transc_reg_Sar_Rot_HTH"/>
</dbReference>
<organism evidence="10 11">
    <name type="scientific">Listeria fleischmannii subsp. fleischmannii</name>
    <dbReference type="NCBI Taxonomy" id="1671902"/>
    <lineage>
        <taxon>Bacteria</taxon>
        <taxon>Bacillati</taxon>
        <taxon>Bacillota</taxon>
        <taxon>Bacilli</taxon>
        <taxon>Bacillales</taxon>
        <taxon>Listeriaceae</taxon>
        <taxon>Listeria</taxon>
    </lineage>
</organism>
<dbReference type="SMART" id="SM00347">
    <property type="entry name" value="HTH_MARR"/>
    <property type="match status" value="1"/>
</dbReference>
<name>A0A2X3H916_9LIST</name>
<comment type="subcellular location">
    <subcellularLocation>
        <location evidence="1">Cytoplasm</location>
    </subcellularLocation>
</comment>
<dbReference type="GO" id="GO:0003677">
    <property type="term" value="F:DNA binding"/>
    <property type="evidence" value="ECO:0007669"/>
    <property type="project" value="UniProtKB-KW"/>
</dbReference>
<dbReference type="PANTHER" id="PTHR42756:SF1">
    <property type="entry name" value="TRANSCRIPTIONAL REPRESSOR OF EMRAB OPERON"/>
    <property type="match status" value="1"/>
</dbReference>
<protein>
    <recommendedName>
        <fullName evidence="7">HTH-type transcriptional regulator SarZ</fullName>
    </recommendedName>
    <alternativeName>
        <fullName evidence="8">Staphylococcal accessory regulator Z</fullName>
    </alternativeName>
</protein>
<dbReference type="InterPro" id="IPR036388">
    <property type="entry name" value="WH-like_DNA-bd_sf"/>
</dbReference>
<dbReference type="PROSITE" id="PS50995">
    <property type="entry name" value="HTH_MARR_2"/>
    <property type="match status" value="1"/>
</dbReference>
<dbReference type="RefSeq" id="WP_007474616.1">
    <property type="nucleotide sequence ID" value="NZ_UAWT01000014.1"/>
</dbReference>
<evidence type="ECO:0000256" key="4">
    <source>
        <dbReference type="ARBA" id="ARBA00023125"/>
    </source>
</evidence>
<dbReference type="Pfam" id="PF22381">
    <property type="entry name" value="Staph_reg_Sar_Rot"/>
    <property type="match status" value="1"/>
</dbReference>
<keyword evidence="2" id="KW-0963">Cytoplasm</keyword>
<dbReference type="PRINTS" id="PR00598">
    <property type="entry name" value="HTHMARR"/>
</dbReference>
<evidence type="ECO:0000256" key="2">
    <source>
        <dbReference type="ARBA" id="ARBA00022490"/>
    </source>
</evidence>
<dbReference type="InterPro" id="IPR000835">
    <property type="entry name" value="HTH_MarR-typ"/>
</dbReference>
<proteinExistence type="inferred from homology"/>
<dbReference type="STRING" id="1214117.LFLEISCH_07403"/>
<evidence type="ECO:0000256" key="8">
    <source>
        <dbReference type="ARBA" id="ARBA00047207"/>
    </source>
</evidence>
<gene>
    <name evidence="10" type="primary">ohrR</name>
    <name evidence="10" type="ORF">NCTC13940_01445</name>
</gene>